<accession>A0ABY2GUI6</accession>
<dbReference type="GeneID" id="300580052"/>
<protein>
    <submittedName>
        <fullName evidence="2">Uncharacterized protein</fullName>
    </submittedName>
</protein>
<dbReference type="EMBL" id="PPTA01000013">
    <property type="protein sequence ID" value="TFA99587.1"/>
    <property type="molecule type" value="Genomic_DNA"/>
</dbReference>
<keyword evidence="1" id="KW-1133">Transmembrane helix</keyword>
<sequence>MNASANTPGWGTDGVNPPFLPVATSDTSLSILFEWAGVLPLAIYLAGTGLSHRLVGQTALAGFITVSLFPRLGVLDHIAAFLREGADFLDRASSISELRRTVWDANFGSVFPCANGAASDILARHVIRGAREIEIPQDLAELTRAYELGLGDGAVTEEDDGSTKSEKRKDVAVPPFRRYQTLYIIDCTINAERRRGVRAAFSASWLSTLVEAVVLLVLLGACAVTVLFGLYGTAAAILLGAVFRAARSCIRAVTPPGYLENNEPNQVDGCMLAAIHENASTWYLYRGSRAVVDGLLNKAMILDITARPNTVLAFTLRALAVLQIITMTYVAAQKGWDGVGLLVLIVVAWTLDYILYNDDRLAAGWLRREHVCMKAWKCRFSGRTAMLGCIQMLKTSAVSSWMDQILASSERRAAWLQMLQLDRPEFDATEELSQKGEDDQRWAKNNWLLTRAAVTAIRNAMGEGAA</sequence>
<dbReference type="Proteomes" id="UP001642720">
    <property type="component" value="Unassembled WGS sequence"/>
</dbReference>
<feature type="transmembrane region" description="Helical" evidence="1">
    <location>
        <begin position="27"/>
        <end position="47"/>
    </location>
</feature>
<comment type="caution">
    <text evidence="2">The sequence shown here is derived from an EMBL/GenBank/DDBJ whole genome shotgun (WGS) entry which is preliminary data.</text>
</comment>
<name>A0ABY2GUI6_9HYPO</name>
<gene>
    <name evidence="2" type="ORF">CCMA1212_008470</name>
</gene>
<evidence type="ECO:0000256" key="1">
    <source>
        <dbReference type="SAM" id="Phobius"/>
    </source>
</evidence>
<feature type="transmembrane region" description="Helical" evidence="1">
    <location>
        <begin position="310"/>
        <end position="332"/>
    </location>
</feature>
<reference evidence="2 3" key="1">
    <citation type="submission" date="2018-01" db="EMBL/GenBank/DDBJ databases">
        <title>Genome characterization of the sugarcane-associated fungus Trichoderma ghanense CCMA-1212 and their application in lignocelulose bioconversion.</title>
        <authorList>
            <person name="Steindorff A.S."/>
            <person name="Mendes T.D."/>
            <person name="Vilela E.S.D."/>
            <person name="Rodrigues D.S."/>
            <person name="Formighieri E.F."/>
            <person name="Melo I.S."/>
            <person name="Favaro L.C.L."/>
        </authorList>
    </citation>
    <scope>NUCLEOTIDE SEQUENCE [LARGE SCALE GENOMIC DNA]</scope>
    <source>
        <strain evidence="2 3">CCMA-1212</strain>
    </source>
</reference>
<proteinExistence type="predicted"/>
<dbReference type="RefSeq" id="XP_073555789.1">
    <property type="nucleotide sequence ID" value="XM_073705602.1"/>
</dbReference>
<feature type="transmembrane region" description="Helical" evidence="1">
    <location>
        <begin position="199"/>
        <end position="219"/>
    </location>
</feature>
<keyword evidence="1" id="KW-0812">Transmembrane</keyword>
<evidence type="ECO:0000313" key="3">
    <source>
        <dbReference type="Proteomes" id="UP001642720"/>
    </source>
</evidence>
<feature type="transmembrane region" description="Helical" evidence="1">
    <location>
        <begin position="225"/>
        <end position="243"/>
    </location>
</feature>
<keyword evidence="3" id="KW-1185">Reference proteome</keyword>
<keyword evidence="1" id="KW-0472">Membrane</keyword>
<evidence type="ECO:0000313" key="2">
    <source>
        <dbReference type="EMBL" id="TFA99587.1"/>
    </source>
</evidence>
<feature type="transmembrane region" description="Helical" evidence="1">
    <location>
        <begin position="338"/>
        <end position="356"/>
    </location>
</feature>
<organism evidence="2 3">
    <name type="scientific">Trichoderma ghanense</name>
    <dbReference type="NCBI Taxonomy" id="65468"/>
    <lineage>
        <taxon>Eukaryota</taxon>
        <taxon>Fungi</taxon>
        <taxon>Dikarya</taxon>
        <taxon>Ascomycota</taxon>
        <taxon>Pezizomycotina</taxon>
        <taxon>Sordariomycetes</taxon>
        <taxon>Hypocreomycetidae</taxon>
        <taxon>Hypocreales</taxon>
        <taxon>Hypocreaceae</taxon>
        <taxon>Trichoderma</taxon>
    </lineage>
</organism>